<evidence type="ECO:0000313" key="4">
    <source>
        <dbReference type="EMBL" id="PRR86661.1"/>
    </source>
</evidence>
<evidence type="ECO:0000256" key="3">
    <source>
        <dbReference type="SAM" id="Phobius"/>
    </source>
</evidence>
<feature type="transmembrane region" description="Helical" evidence="3">
    <location>
        <begin position="413"/>
        <end position="438"/>
    </location>
</feature>
<feature type="transmembrane region" description="Helical" evidence="3">
    <location>
        <begin position="287"/>
        <end position="306"/>
    </location>
</feature>
<dbReference type="GO" id="GO:0016020">
    <property type="term" value="C:membrane"/>
    <property type="evidence" value="ECO:0007669"/>
    <property type="project" value="InterPro"/>
</dbReference>
<keyword evidence="3" id="KW-1133">Transmembrane helix</keyword>
<proteinExistence type="inferred from homology"/>
<dbReference type="PIRSF" id="PIRSF005690">
    <property type="entry name" value="GerBA"/>
    <property type="match status" value="1"/>
</dbReference>
<dbReference type="AlphaFoldDB" id="A0A2T0BRZ8"/>
<organism evidence="4 5">
    <name type="scientific">Clostridium luticellarii</name>
    <dbReference type="NCBI Taxonomy" id="1691940"/>
    <lineage>
        <taxon>Bacteria</taxon>
        <taxon>Bacillati</taxon>
        <taxon>Bacillota</taxon>
        <taxon>Clostridia</taxon>
        <taxon>Eubacteriales</taxon>
        <taxon>Clostridiaceae</taxon>
        <taxon>Clostridium</taxon>
    </lineage>
</organism>
<gene>
    <name evidence="4" type="primary">gerBA_1</name>
    <name evidence="4" type="ORF">CLLU_04620</name>
</gene>
<name>A0A2T0BRZ8_9CLOT</name>
<dbReference type="Pfam" id="PF03323">
    <property type="entry name" value="GerA"/>
    <property type="match status" value="1"/>
</dbReference>
<keyword evidence="3" id="KW-0812">Transmembrane</keyword>
<dbReference type="InterPro" id="IPR050768">
    <property type="entry name" value="UPF0353/GerABKA_families"/>
</dbReference>
<dbReference type="EMBL" id="PVXP01000003">
    <property type="protein sequence ID" value="PRR86661.1"/>
    <property type="molecule type" value="Genomic_DNA"/>
</dbReference>
<dbReference type="GO" id="GO:0009847">
    <property type="term" value="P:spore germination"/>
    <property type="evidence" value="ECO:0007669"/>
    <property type="project" value="InterPro"/>
</dbReference>
<comment type="similarity">
    <text evidence="1">Belongs to the GerABKA family.</text>
</comment>
<comment type="caution">
    <text evidence="4">The sequence shown here is derived from an EMBL/GenBank/DDBJ whole genome shotgun (WGS) entry which is preliminary data.</text>
</comment>
<dbReference type="PANTHER" id="PTHR22550">
    <property type="entry name" value="SPORE GERMINATION PROTEIN"/>
    <property type="match status" value="1"/>
</dbReference>
<sequence>MDNFSINSNIQKIIDGLGNTDTIIKRFFEIGDKSPIQAVLLYVNSLADRESINSNILKPLMLCTNDKISLSSDICTIICKRYITSSSTSIERDVNKAVFALKRGYTVLIIEHISQFVIVDTKDGKYRQISEPLNEYAVRGSREGFVENLETNMSMIRRMIKHPDLTIENFTLGKYTQTDVKLMYINSIADDKVMKNIRDRLSVINVDSITGAGVIEQYIESHPYALFPQCFATERPDIVINDLSEGRAVILCQGTPYALVAPALFTEFFQAIEDYYERSILSSMIRILRLIAVFLVITLPAAYLSFIKFNAELIPIKFLLPLVATRKGLLLTPLIEILSMDMVVEFLREGGLRLPGKIGQTLSLVGGFIIGDAALRARLVSPATLVVVGTAVIGTFVIPNYDMSLSIRIVRFPMIILADIFGVVGIAAGWYLILLHLFSMDSFGVRYLSLKRNDLKDIFIRAQLWNMDRRPEAIPNKNKIRQGDFMKKFRGKH</sequence>
<reference evidence="4 5" key="1">
    <citation type="submission" date="2018-03" db="EMBL/GenBank/DDBJ databases">
        <title>Genome sequence of Clostridium luticellarii DSM 29923.</title>
        <authorList>
            <person name="Poehlein A."/>
            <person name="Daniel R."/>
        </authorList>
    </citation>
    <scope>NUCLEOTIDE SEQUENCE [LARGE SCALE GENOMIC DNA]</scope>
    <source>
        <strain evidence="4 5">DSM 29923</strain>
    </source>
</reference>
<keyword evidence="2 3" id="KW-0472">Membrane</keyword>
<dbReference type="RefSeq" id="WP_106007963.1">
    <property type="nucleotide sequence ID" value="NZ_PVXP01000003.1"/>
</dbReference>
<protein>
    <submittedName>
        <fullName evidence="4">Spore germination protein B1</fullName>
    </submittedName>
</protein>
<dbReference type="PANTHER" id="PTHR22550:SF16">
    <property type="entry name" value="SPORE GERMINATION PROTEIN"/>
    <property type="match status" value="1"/>
</dbReference>
<evidence type="ECO:0000256" key="2">
    <source>
        <dbReference type="ARBA" id="ARBA00023136"/>
    </source>
</evidence>
<evidence type="ECO:0000313" key="5">
    <source>
        <dbReference type="Proteomes" id="UP000237798"/>
    </source>
</evidence>
<dbReference type="OrthoDB" id="9772630at2"/>
<accession>A0A2T0BRZ8</accession>
<feature type="transmembrane region" description="Helical" evidence="3">
    <location>
        <begin position="382"/>
        <end position="401"/>
    </location>
</feature>
<keyword evidence="5" id="KW-1185">Reference proteome</keyword>
<dbReference type="InterPro" id="IPR004995">
    <property type="entry name" value="Spore_Ger"/>
</dbReference>
<dbReference type="Proteomes" id="UP000237798">
    <property type="component" value="Unassembled WGS sequence"/>
</dbReference>
<evidence type="ECO:0000256" key="1">
    <source>
        <dbReference type="ARBA" id="ARBA00005278"/>
    </source>
</evidence>